<accession>C6RE42</accession>
<evidence type="ECO:0000313" key="2">
    <source>
        <dbReference type="Proteomes" id="UP000003107"/>
    </source>
</evidence>
<dbReference type="EMBL" id="ACVQ01000013">
    <property type="protein sequence ID" value="EET80218.1"/>
    <property type="molecule type" value="Genomic_DNA"/>
</dbReference>
<name>C6RE42_9BACT</name>
<proteinExistence type="predicted"/>
<sequence length="44" mass="5214">MLRRRPYVNLNDRATFVIFKIYSLAFLCALPDRQIYCACLFGQI</sequence>
<dbReference type="Proteomes" id="UP000003107">
    <property type="component" value="Unassembled WGS sequence"/>
</dbReference>
<organism evidence="1 2">
    <name type="scientific">Campylobacter showae RM3277</name>
    <dbReference type="NCBI Taxonomy" id="553219"/>
    <lineage>
        <taxon>Bacteria</taxon>
        <taxon>Pseudomonadati</taxon>
        <taxon>Campylobacterota</taxon>
        <taxon>Epsilonproteobacteria</taxon>
        <taxon>Campylobacterales</taxon>
        <taxon>Campylobacteraceae</taxon>
        <taxon>Campylobacter</taxon>
    </lineage>
</organism>
<keyword evidence="2" id="KW-1185">Reference proteome</keyword>
<gene>
    <name evidence="1" type="ORF">CAMSH0001_1934</name>
</gene>
<comment type="caution">
    <text evidence="1">The sequence shown here is derived from an EMBL/GenBank/DDBJ whole genome shotgun (WGS) entry which is preliminary data.</text>
</comment>
<protein>
    <submittedName>
        <fullName evidence="1">Uncharacterized protein</fullName>
    </submittedName>
</protein>
<evidence type="ECO:0000313" key="1">
    <source>
        <dbReference type="EMBL" id="EET80218.1"/>
    </source>
</evidence>
<reference evidence="1 2" key="1">
    <citation type="submission" date="2009-07" db="EMBL/GenBank/DDBJ databases">
        <authorList>
            <person name="Madupu R."/>
            <person name="Sebastian Y."/>
            <person name="Durkin A.S."/>
            <person name="Torralba M."/>
            <person name="Methe B."/>
            <person name="Sutton G.G."/>
            <person name="Strausberg R.L."/>
            <person name="Nelson K.E."/>
        </authorList>
    </citation>
    <scope>NUCLEOTIDE SEQUENCE [LARGE SCALE GENOMIC DNA]</scope>
    <source>
        <strain evidence="1 2">RM3277</strain>
    </source>
</reference>
<dbReference type="AlphaFoldDB" id="C6RE42"/>